<feature type="transmembrane region" description="Helical" evidence="1">
    <location>
        <begin position="35"/>
        <end position="55"/>
    </location>
</feature>
<feature type="transmembrane region" description="Helical" evidence="1">
    <location>
        <begin position="6"/>
        <end position="23"/>
    </location>
</feature>
<reference evidence="2 3" key="1">
    <citation type="submission" date="2022-10" db="EMBL/GenBank/DDBJ databases">
        <title>Roseococcus glaciei nov., sp. nov., isolated from glacier.</title>
        <authorList>
            <person name="Liu Q."/>
            <person name="Xin Y.-H."/>
        </authorList>
    </citation>
    <scope>NUCLEOTIDE SEQUENCE [LARGE SCALE GENOMIC DNA]</scope>
    <source>
        <strain evidence="2 3">MDT2-1-1</strain>
    </source>
</reference>
<evidence type="ECO:0000256" key="1">
    <source>
        <dbReference type="SAM" id="Phobius"/>
    </source>
</evidence>
<protein>
    <submittedName>
        <fullName evidence="2">Uncharacterized protein</fullName>
    </submittedName>
</protein>
<organism evidence="2 3">
    <name type="scientific">Sabulicella glaciei</name>
    <dbReference type="NCBI Taxonomy" id="2984948"/>
    <lineage>
        <taxon>Bacteria</taxon>
        <taxon>Pseudomonadati</taxon>
        <taxon>Pseudomonadota</taxon>
        <taxon>Alphaproteobacteria</taxon>
        <taxon>Acetobacterales</taxon>
        <taxon>Acetobacteraceae</taxon>
        <taxon>Sabulicella</taxon>
    </lineage>
</organism>
<keyword evidence="1" id="KW-0472">Membrane</keyword>
<dbReference type="RefSeq" id="WP_301590406.1">
    <property type="nucleotide sequence ID" value="NZ_JAPFQI010000008.1"/>
</dbReference>
<dbReference type="EMBL" id="JAPFQI010000008">
    <property type="protein sequence ID" value="MCW8086386.1"/>
    <property type="molecule type" value="Genomic_DNA"/>
</dbReference>
<proteinExistence type="predicted"/>
<name>A0ABT3NW84_9PROT</name>
<gene>
    <name evidence="2" type="ORF">OF850_12160</name>
</gene>
<evidence type="ECO:0000313" key="2">
    <source>
        <dbReference type="EMBL" id="MCW8086386.1"/>
    </source>
</evidence>
<dbReference type="Proteomes" id="UP001526430">
    <property type="component" value="Unassembled WGS sequence"/>
</dbReference>
<comment type="caution">
    <text evidence="2">The sequence shown here is derived from an EMBL/GenBank/DDBJ whole genome shotgun (WGS) entry which is preliminary data.</text>
</comment>
<evidence type="ECO:0000313" key="3">
    <source>
        <dbReference type="Proteomes" id="UP001526430"/>
    </source>
</evidence>
<sequence>METGLILRLAAAILLAAGGLFLATRAHFEVTAEQVGLLVVVLAVIWAYRIVAAHFDRADHE</sequence>
<keyword evidence="1" id="KW-1133">Transmembrane helix</keyword>
<accession>A0ABT3NW84</accession>
<keyword evidence="1" id="KW-0812">Transmembrane</keyword>
<keyword evidence="3" id="KW-1185">Reference proteome</keyword>